<dbReference type="PROSITE" id="PS51337">
    <property type="entry name" value="B12_BINDING_NTER"/>
    <property type="match status" value="1"/>
</dbReference>
<keyword evidence="2" id="KW-0479">Metal-binding</keyword>
<dbReference type="InterPro" id="IPR036724">
    <property type="entry name" value="Cobalamin-bd_sf"/>
</dbReference>
<name>A0A532UTX9_UNCL8</name>
<dbReference type="InterPro" id="IPR003759">
    <property type="entry name" value="Cbl-bd_cap"/>
</dbReference>
<evidence type="ECO:0000313" key="7">
    <source>
        <dbReference type="Proteomes" id="UP000319619"/>
    </source>
</evidence>
<dbReference type="PANTHER" id="PTHR45833">
    <property type="entry name" value="METHIONINE SYNTHASE"/>
    <property type="match status" value="1"/>
</dbReference>
<feature type="domain" description="B12-binding" evidence="4">
    <location>
        <begin position="90"/>
        <end position="213"/>
    </location>
</feature>
<dbReference type="GO" id="GO:0031419">
    <property type="term" value="F:cobalamin binding"/>
    <property type="evidence" value="ECO:0007669"/>
    <property type="project" value="InterPro"/>
</dbReference>
<dbReference type="GO" id="GO:0050667">
    <property type="term" value="P:homocysteine metabolic process"/>
    <property type="evidence" value="ECO:0007669"/>
    <property type="project" value="TreeGrafter"/>
</dbReference>
<protein>
    <submittedName>
        <fullName evidence="6">Cobalamin-binding protein</fullName>
    </submittedName>
</protein>
<reference evidence="6 7" key="1">
    <citation type="submission" date="2017-06" db="EMBL/GenBank/DDBJ databases">
        <title>Novel microbial phyla capable of carbon fixation and sulfur reduction in deep-sea sediments.</title>
        <authorList>
            <person name="Huang J."/>
            <person name="Baker B."/>
            <person name="Wang Y."/>
        </authorList>
    </citation>
    <scope>NUCLEOTIDE SEQUENCE [LARGE SCALE GENOMIC DNA]</scope>
    <source>
        <strain evidence="6">B3_LCP</strain>
    </source>
</reference>
<dbReference type="GO" id="GO:0005829">
    <property type="term" value="C:cytosol"/>
    <property type="evidence" value="ECO:0007669"/>
    <property type="project" value="TreeGrafter"/>
</dbReference>
<organism evidence="6 7">
    <name type="scientific">candidate division LCP-89 bacterium B3_LCP</name>
    <dbReference type="NCBI Taxonomy" id="2012998"/>
    <lineage>
        <taxon>Bacteria</taxon>
        <taxon>Pseudomonadati</taxon>
        <taxon>Bacteria division LCP-89</taxon>
    </lineage>
</organism>
<proteinExistence type="inferred from homology"/>
<keyword evidence="3" id="KW-0170">Cobalt</keyword>
<dbReference type="GO" id="GO:0046872">
    <property type="term" value="F:metal ion binding"/>
    <property type="evidence" value="ECO:0007669"/>
    <property type="project" value="UniProtKB-KW"/>
</dbReference>
<evidence type="ECO:0000256" key="2">
    <source>
        <dbReference type="ARBA" id="ARBA00022723"/>
    </source>
</evidence>
<dbReference type="GO" id="GO:0046653">
    <property type="term" value="P:tetrahydrofolate metabolic process"/>
    <property type="evidence" value="ECO:0007669"/>
    <property type="project" value="TreeGrafter"/>
</dbReference>
<evidence type="ECO:0000256" key="3">
    <source>
        <dbReference type="ARBA" id="ARBA00023285"/>
    </source>
</evidence>
<dbReference type="EMBL" id="NJBN01000010">
    <property type="protein sequence ID" value="TKJ38406.1"/>
    <property type="molecule type" value="Genomic_DNA"/>
</dbReference>
<feature type="domain" description="B12-binding N-terminal" evidence="5">
    <location>
        <begin position="1"/>
        <end position="88"/>
    </location>
</feature>
<evidence type="ECO:0000313" key="6">
    <source>
        <dbReference type="EMBL" id="TKJ38406.1"/>
    </source>
</evidence>
<dbReference type="InterPro" id="IPR006158">
    <property type="entry name" value="Cobalamin-bd"/>
</dbReference>
<dbReference type="PROSITE" id="PS51332">
    <property type="entry name" value="B12_BINDING"/>
    <property type="match status" value="1"/>
</dbReference>
<dbReference type="Pfam" id="PF02607">
    <property type="entry name" value="B12-binding_2"/>
    <property type="match status" value="1"/>
</dbReference>
<dbReference type="Gene3D" id="3.40.50.280">
    <property type="entry name" value="Cobalamin-binding domain"/>
    <property type="match status" value="1"/>
</dbReference>
<evidence type="ECO:0000256" key="1">
    <source>
        <dbReference type="ARBA" id="ARBA00010854"/>
    </source>
</evidence>
<dbReference type="InterPro" id="IPR050554">
    <property type="entry name" value="Met_Synthase/Corrinoid"/>
</dbReference>
<dbReference type="PANTHER" id="PTHR45833:SF1">
    <property type="entry name" value="METHIONINE SYNTHASE"/>
    <property type="match status" value="1"/>
</dbReference>
<evidence type="ECO:0000259" key="4">
    <source>
        <dbReference type="PROSITE" id="PS51332"/>
    </source>
</evidence>
<dbReference type="Proteomes" id="UP000319619">
    <property type="component" value="Unassembled WGS sequence"/>
</dbReference>
<dbReference type="FunFam" id="3.40.50.280:FF:000003">
    <property type="entry name" value="Dimethylamine methyltransferase corrinoid protein"/>
    <property type="match status" value="1"/>
</dbReference>
<dbReference type="Gene3D" id="1.10.1240.10">
    <property type="entry name" value="Methionine synthase domain"/>
    <property type="match status" value="1"/>
</dbReference>
<dbReference type="GO" id="GO:0008705">
    <property type="term" value="F:methionine synthase activity"/>
    <property type="evidence" value="ECO:0007669"/>
    <property type="project" value="TreeGrafter"/>
</dbReference>
<accession>A0A532UTX9</accession>
<gene>
    <name evidence="6" type="ORF">CEE37_12870</name>
</gene>
<comment type="similarity">
    <text evidence="1">Belongs to the methylamine corrinoid protein family.</text>
</comment>
<dbReference type="Pfam" id="PF02310">
    <property type="entry name" value="B12-binding"/>
    <property type="match status" value="1"/>
</dbReference>
<dbReference type="SUPFAM" id="SSF52242">
    <property type="entry name" value="Cobalamin (vitamin B12)-binding domain"/>
    <property type="match status" value="1"/>
</dbReference>
<dbReference type="CDD" id="cd02070">
    <property type="entry name" value="corrinoid_protein_B12-BD"/>
    <property type="match status" value="1"/>
</dbReference>
<comment type="caution">
    <text evidence="6">The sequence shown here is derived from an EMBL/GenBank/DDBJ whole genome shotgun (WGS) entry which is preliminary data.</text>
</comment>
<dbReference type="SUPFAM" id="SSF47644">
    <property type="entry name" value="Methionine synthase domain"/>
    <property type="match status" value="1"/>
</dbReference>
<dbReference type="InterPro" id="IPR036594">
    <property type="entry name" value="Meth_synthase_dom"/>
</dbReference>
<dbReference type="SMART" id="SM01018">
    <property type="entry name" value="B12-binding_2"/>
    <property type="match status" value="1"/>
</dbReference>
<dbReference type="AlphaFoldDB" id="A0A532UTX9"/>
<evidence type="ECO:0000259" key="5">
    <source>
        <dbReference type="PROSITE" id="PS51337"/>
    </source>
</evidence>
<sequence>MSKPNQEIHNCILDGDAGKTKILAEKIVNAGSNPTEALQPFITAIRHAGDLFDQGEFFLPQLLLSAKAMQAAMDVMFPSSEGKSAARLSRGTVIAGTIQGDIHEIGKNLVCALLSAHGFQVVDLGADVALDRFVQETEQHKPDFLVLSALLTTTMINQKHLIDQLNDKGIRDGVKVLVGGAPVTSDWAEEIGADGYAPDASRAVALAIKLLDA</sequence>